<dbReference type="InterPro" id="IPR005746">
    <property type="entry name" value="Thioredoxin"/>
</dbReference>
<protein>
    <recommendedName>
        <fullName evidence="6 7">Thioredoxin</fullName>
    </recommendedName>
</protein>
<keyword evidence="3" id="KW-0249">Electron transport</keyword>
<dbReference type="GO" id="GO:0005829">
    <property type="term" value="C:cytosol"/>
    <property type="evidence" value="ECO:0007669"/>
    <property type="project" value="TreeGrafter"/>
</dbReference>
<keyword evidence="2" id="KW-0813">Transport</keyword>
<dbReference type="AlphaFoldDB" id="A0AAX0VHF4"/>
<dbReference type="Proteomes" id="UP000234847">
    <property type="component" value="Unassembled WGS sequence"/>
</dbReference>
<evidence type="ECO:0000313" key="12">
    <source>
        <dbReference type="Proteomes" id="UP000234847"/>
    </source>
</evidence>
<evidence type="ECO:0000313" key="11">
    <source>
        <dbReference type="EMBL" id="PKZ79500.1"/>
    </source>
</evidence>
<dbReference type="RefSeq" id="WP_020627593.1">
    <property type="nucleotide sequence ID" value="NZ_JACLBR010000051.1"/>
</dbReference>
<organism evidence="11 12">
    <name type="scientific">Micrococcus luteus</name>
    <name type="common">Micrococcus lysodeikticus</name>
    <dbReference type="NCBI Taxonomy" id="1270"/>
    <lineage>
        <taxon>Bacteria</taxon>
        <taxon>Bacillati</taxon>
        <taxon>Actinomycetota</taxon>
        <taxon>Actinomycetes</taxon>
        <taxon>Micrococcales</taxon>
        <taxon>Micrococcaceae</taxon>
        <taxon>Micrococcus</taxon>
    </lineage>
</organism>
<evidence type="ECO:0000256" key="5">
    <source>
        <dbReference type="ARBA" id="ARBA00023284"/>
    </source>
</evidence>
<sequence length="126" mass="13830">MATVELTEDNFEVTINQNDIVLVDFWADWCAPCHQFAPVFEKSSQDNPDIVHAKLDTESEQRITAAAQITAIPTLLAFRQGLLVFSQAGALPPTALAEVVENVRGLDMDEVRKDLDSDGGSAKDDR</sequence>
<feature type="site" description="Contributes to redox potential value" evidence="8">
    <location>
        <position position="32"/>
    </location>
</feature>
<evidence type="ECO:0000256" key="3">
    <source>
        <dbReference type="ARBA" id="ARBA00022982"/>
    </source>
</evidence>
<feature type="site" description="Deprotonates C-terminal active site Cys" evidence="8">
    <location>
        <position position="24"/>
    </location>
</feature>
<reference evidence="11 12" key="1">
    <citation type="submission" date="2017-12" db="EMBL/GenBank/DDBJ databases">
        <title>Phylogenetic diversity of female urinary microbiome.</title>
        <authorList>
            <person name="Thomas-White K."/>
            <person name="Wolfe A.J."/>
        </authorList>
    </citation>
    <scope>NUCLEOTIDE SEQUENCE [LARGE SCALE GENOMIC DNA]</scope>
    <source>
        <strain evidence="11 12">UMB0038</strain>
    </source>
</reference>
<feature type="site" description="Contributes to redox potential value" evidence="8">
    <location>
        <position position="31"/>
    </location>
</feature>
<evidence type="ECO:0000256" key="1">
    <source>
        <dbReference type="ARBA" id="ARBA00008987"/>
    </source>
</evidence>
<feature type="active site" description="Nucleophile" evidence="8">
    <location>
        <position position="33"/>
    </location>
</feature>
<comment type="caution">
    <text evidence="11">The sequence shown here is derived from an EMBL/GenBank/DDBJ whole genome shotgun (WGS) entry which is preliminary data.</text>
</comment>
<keyword evidence="5 9" id="KW-0676">Redox-active center</keyword>
<evidence type="ECO:0000256" key="4">
    <source>
        <dbReference type="ARBA" id="ARBA00023157"/>
    </source>
</evidence>
<evidence type="ECO:0000256" key="6">
    <source>
        <dbReference type="NCBIfam" id="TIGR01068"/>
    </source>
</evidence>
<evidence type="ECO:0000256" key="7">
    <source>
        <dbReference type="PIRNR" id="PIRNR000077"/>
    </source>
</evidence>
<evidence type="ECO:0000256" key="2">
    <source>
        <dbReference type="ARBA" id="ARBA00022448"/>
    </source>
</evidence>
<dbReference type="SUPFAM" id="SSF52833">
    <property type="entry name" value="Thioredoxin-like"/>
    <property type="match status" value="1"/>
</dbReference>
<dbReference type="FunFam" id="3.40.30.10:FF:000155">
    <property type="entry name" value="Thioredoxin"/>
    <property type="match status" value="1"/>
</dbReference>
<proteinExistence type="inferred from homology"/>
<feature type="active site" description="Nucleophile" evidence="8">
    <location>
        <position position="30"/>
    </location>
</feature>
<dbReference type="Pfam" id="PF00085">
    <property type="entry name" value="Thioredoxin"/>
    <property type="match status" value="1"/>
</dbReference>
<accession>A0AAX0VHF4</accession>
<feature type="disulfide bond" description="Redox-active" evidence="9">
    <location>
        <begin position="30"/>
        <end position="33"/>
    </location>
</feature>
<comment type="similarity">
    <text evidence="1 7">Belongs to the thioredoxin family.</text>
</comment>
<keyword evidence="4 9" id="KW-1015">Disulfide bond</keyword>
<dbReference type="PIRSF" id="PIRSF000077">
    <property type="entry name" value="Thioredoxin"/>
    <property type="match status" value="1"/>
</dbReference>
<feature type="domain" description="Thioredoxin" evidence="10">
    <location>
        <begin position="1"/>
        <end position="105"/>
    </location>
</feature>
<dbReference type="PANTHER" id="PTHR45663:SF40">
    <property type="entry name" value="THIOREDOXIN 2"/>
    <property type="match status" value="1"/>
</dbReference>
<dbReference type="PANTHER" id="PTHR45663">
    <property type="entry name" value="GEO12009P1"/>
    <property type="match status" value="1"/>
</dbReference>
<evidence type="ECO:0000256" key="9">
    <source>
        <dbReference type="PIRSR" id="PIRSR000077-4"/>
    </source>
</evidence>
<evidence type="ECO:0000256" key="8">
    <source>
        <dbReference type="PIRSR" id="PIRSR000077-1"/>
    </source>
</evidence>
<dbReference type="EMBL" id="PKJT01000021">
    <property type="protein sequence ID" value="PKZ79500.1"/>
    <property type="molecule type" value="Genomic_DNA"/>
</dbReference>
<dbReference type="InterPro" id="IPR013766">
    <property type="entry name" value="Thioredoxin_domain"/>
</dbReference>
<dbReference type="GO" id="GO:0015035">
    <property type="term" value="F:protein-disulfide reductase activity"/>
    <property type="evidence" value="ECO:0007669"/>
    <property type="project" value="UniProtKB-UniRule"/>
</dbReference>
<dbReference type="PROSITE" id="PS51352">
    <property type="entry name" value="THIOREDOXIN_2"/>
    <property type="match status" value="1"/>
</dbReference>
<dbReference type="InterPro" id="IPR017937">
    <property type="entry name" value="Thioredoxin_CS"/>
</dbReference>
<name>A0AAX0VHF4_MICLU</name>
<dbReference type="InterPro" id="IPR036249">
    <property type="entry name" value="Thioredoxin-like_sf"/>
</dbReference>
<dbReference type="CDD" id="cd02947">
    <property type="entry name" value="TRX_family"/>
    <property type="match status" value="1"/>
</dbReference>
<evidence type="ECO:0000259" key="10">
    <source>
        <dbReference type="PROSITE" id="PS51352"/>
    </source>
</evidence>
<dbReference type="PRINTS" id="PR00421">
    <property type="entry name" value="THIOREDOXIN"/>
</dbReference>
<gene>
    <name evidence="11" type="primary">trxA</name>
    <name evidence="11" type="ORF">CYJ95_11950</name>
</gene>
<dbReference type="Gene3D" id="3.40.30.10">
    <property type="entry name" value="Glutaredoxin"/>
    <property type="match status" value="1"/>
</dbReference>
<dbReference type="NCBIfam" id="TIGR01068">
    <property type="entry name" value="thioredoxin"/>
    <property type="match status" value="1"/>
</dbReference>
<dbReference type="PROSITE" id="PS00194">
    <property type="entry name" value="THIOREDOXIN_1"/>
    <property type="match status" value="1"/>
</dbReference>